<name>A0ACC0DYG5_9BASI</name>
<evidence type="ECO:0000313" key="1">
    <source>
        <dbReference type="EMBL" id="KAI7941109.1"/>
    </source>
</evidence>
<accession>A0ACC0DYG5</accession>
<reference evidence="2" key="1">
    <citation type="journal article" date="2018" name="BMC Genomics">
        <title>Genomic insights into host adaptation between the wheat stripe rust pathogen (Puccinia striiformis f. sp. tritici) and the barley stripe rust pathogen (Puccinia striiformis f. sp. hordei).</title>
        <authorList>
            <person name="Xia C."/>
            <person name="Wang M."/>
            <person name="Yin C."/>
            <person name="Cornejo O.E."/>
            <person name="Hulbert S.H."/>
            <person name="Chen X."/>
        </authorList>
    </citation>
    <scope>NUCLEOTIDE SEQUENCE [LARGE SCALE GENOMIC DNA]</scope>
    <source>
        <strain evidence="2">93-210</strain>
    </source>
</reference>
<evidence type="ECO:0000313" key="2">
    <source>
        <dbReference type="Proteomes" id="UP001060170"/>
    </source>
</evidence>
<dbReference type="EMBL" id="CM045877">
    <property type="protein sequence ID" value="KAI7941109.1"/>
    <property type="molecule type" value="Genomic_DNA"/>
</dbReference>
<comment type="caution">
    <text evidence="1">The sequence shown here is derived from an EMBL/GenBank/DDBJ whole genome shotgun (WGS) entry which is preliminary data.</text>
</comment>
<reference evidence="1 2" key="3">
    <citation type="journal article" date="2022" name="Microbiol. Spectr.">
        <title>Folding features and dynamics of 3D genome architecture in plant fungal pathogens.</title>
        <authorList>
            <person name="Xia C."/>
        </authorList>
    </citation>
    <scope>NUCLEOTIDE SEQUENCE [LARGE SCALE GENOMIC DNA]</scope>
    <source>
        <strain evidence="1 2">93-210</strain>
    </source>
</reference>
<sequence length="94" mass="10786">MSYARDLSLLLKVVLYLINLFDPVDNNTLLPWSRGDEICCTLSQTQYVSKQGLSIKYFHGMIWVRLKSTRFSTCNGPLTDRDQSKMGYNDGSKE</sequence>
<keyword evidence="2" id="KW-1185">Reference proteome</keyword>
<protein>
    <submittedName>
        <fullName evidence="1">Uncharacterized protein</fullName>
    </submittedName>
</protein>
<gene>
    <name evidence="1" type="ORF">MJO28_013394</name>
</gene>
<proteinExistence type="predicted"/>
<dbReference type="Proteomes" id="UP001060170">
    <property type="component" value="Chromosome 13"/>
</dbReference>
<reference evidence="2" key="2">
    <citation type="journal article" date="2018" name="Mol. Plant Microbe Interact.">
        <title>Genome sequence resources for the wheat stripe rust pathogen (Puccinia striiformis f. sp. tritici) and the barley stripe rust pathogen (Puccinia striiformis f. sp. hordei).</title>
        <authorList>
            <person name="Xia C."/>
            <person name="Wang M."/>
            <person name="Yin C."/>
            <person name="Cornejo O.E."/>
            <person name="Hulbert S.H."/>
            <person name="Chen X."/>
        </authorList>
    </citation>
    <scope>NUCLEOTIDE SEQUENCE [LARGE SCALE GENOMIC DNA]</scope>
    <source>
        <strain evidence="2">93-210</strain>
    </source>
</reference>
<organism evidence="1 2">
    <name type="scientific">Puccinia striiformis f. sp. tritici</name>
    <dbReference type="NCBI Taxonomy" id="168172"/>
    <lineage>
        <taxon>Eukaryota</taxon>
        <taxon>Fungi</taxon>
        <taxon>Dikarya</taxon>
        <taxon>Basidiomycota</taxon>
        <taxon>Pucciniomycotina</taxon>
        <taxon>Pucciniomycetes</taxon>
        <taxon>Pucciniales</taxon>
        <taxon>Pucciniaceae</taxon>
        <taxon>Puccinia</taxon>
    </lineage>
</organism>